<dbReference type="OrthoDB" id="4461339at2"/>
<comment type="caution">
    <text evidence="2">The sequence shown here is derived from an EMBL/GenBank/DDBJ whole genome shotgun (WGS) entry which is preliminary data.</text>
</comment>
<keyword evidence="1" id="KW-0732">Signal</keyword>
<evidence type="ECO:0000313" key="2">
    <source>
        <dbReference type="EMBL" id="OLF13614.1"/>
    </source>
</evidence>
<dbReference type="Proteomes" id="UP000185596">
    <property type="component" value="Unassembled WGS sequence"/>
</dbReference>
<dbReference type="AlphaFoldDB" id="A0A1Q8CGZ5"/>
<organism evidence="2 3">
    <name type="scientific">Actinophytocola xanthii</name>
    <dbReference type="NCBI Taxonomy" id="1912961"/>
    <lineage>
        <taxon>Bacteria</taxon>
        <taxon>Bacillati</taxon>
        <taxon>Actinomycetota</taxon>
        <taxon>Actinomycetes</taxon>
        <taxon>Pseudonocardiales</taxon>
        <taxon>Pseudonocardiaceae</taxon>
    </lineage>
</organism>
<gene>
    <name evidence="2" type="ORF">BU204_26610</name>
</gene>
<dbReference type="RefSeq" id="WP_075128490.1">
    <property type="nucleotide sequence ID" value="NZ_MSIE01000053.1"/>
</dbReference>
<proteinExistence type="predicted"/>
<evidence type="ECO:0000256" key="1">
    <source>
        <dbReference type="SAM" id="SignalP"/>
    </source>
</evidence>
<name>A0A1Q8CGZ5_9PSEU</name>
<accession>A0A1Q8CGZ5</accession>
<evidence type="ECO:0000313" key="3">
    <source>
        <dbReference type="Proteomes" id="UP000185596"/>
    </source>
</evidence>
<dbReference type="EMBL" id="MSIE01000053">
    <property type="protein sequence ID" value="OLF13614.1"/>
    <property type="molecule type" value="Genomic_DNA"/>
</dbReference>
<protein>
    <recommendedName>
        <fullName evidence="4">Secreted protein</fullName>
    </recommendedName>
</protein>
<evidence type="ECO:0008006" key="4">
    <source>
        <dbReference type="Google" id="ProtNLM"/>
    </source>
</evidence>
<reference evidence="2 3" key="1">
    <citation type="submission" date="2016-12" db="EMBL/GenBank/DDBJ databases">
        <title>The draft genome sequence of Actinophytocola sp. 11-183.</title>
        <authorList>
            <person name="Wang W."/>
            <person name="Yuan L."/>
        </authorList>
    </citation>
    <scope>NUCLEOTIDE SEQUENCE [LARGE SCALE GENOMIC DNA]</scope>
    <source>
        <strain evidence="2 3">11-183</strain>
    </source>
</reference>
<feature type="signal peptide" evidence="1">
    <location>
        <begin position="1"/>
        <end position="26"/>
    </location>
</feature>
<sequence length="306" mass="31144">MRPSRLAAAAVTAVAAAVLITPPASAETLAGEWAAFGNCPVDAAAMLAADGVDVVATCLAGGAPDGTIDMGDTTLPVGAVDMQYGLLNRGGTYTLVSPANGGLTGEPISIPGGLLGLMCPSDIPVISDICEAVVGSPLNTVTATLEPAGAPTNFDLSAATAIGRPIMTIPIKVRLQNPFLARTCYIGSNSDPIRLTVSNQTRPTARFVRFNADGTPNPTGEMNYLQLSGATMGDTTFAVPGARGCGLLGLIDSVVNGRQGLPSPAGENSLVLNNTTFKVGGFQNPRAFAPTQGRQLADRWHAAVVD</sequence>
<feature type="chain" id="PRO_5012954576" description="Secreted protein" evidence="1">
    <location>
        <begin position="27"/>
        <end position="306"/>
    </location>
</feature>
<keyword evidence="3" id="KW-1185">Reference proteome</keyword>
<dbReference type="STRING" id="1912961.BU204_26610"/>